<protein>
    <submittedName>
        <fullName evidence="1">Uncharacterized protein</fullName>
    </submittedName>
</protein>
<dbReference type="AlphaFoldDB" id="A0A7C3VG82"/>
<comment type="caution">
    <text evidence="1">The sequence shown here is derived from an EMBL/GenBank/DDBJ whole genome shotgun (WGS) entry which is preliminary data.</text>
</comment>
<name>A0A7C3VG82_9CYAN</name>
<dbReference type="EMBL" id="DSPX01000078">
    <property type="protein sequence ID" value="HGG00592.1"/>
    <property type="molecule type" value="Genomic_DNA"/>
</dbReference>
<organism evidence="1">
    <name type="scientific">Planktothricoides sp. SpSt-374</name>
    <dbReference type="NCBI Taxonomy" id="2282167"/>
    <lineage>
        <taxon>Bacteria</taxon>
        <taxon>Bacillati</taxon>
        <taxon>Cyanobacteriota</taxon>
        <taxon>Cyanophyceae</taxon>
        <taxon>Oscillatoriophycideae</taxon>
        <taxon>Oscillatoriales</taxon>
        <taxon>Oscillatoriaceae</taxon>
        <taxon>Planktothricoides</taxon>
    </lineage>
</organism>
<gene>
    <name evidence="1" type="ORF">ENR15_08045</name>
</gene>
<reference evidence="1" key="1">
    <citation type="journal article" date="2020" name="mSystems">
        <title>Genome- and Community-Level Interaction Insights into Carbon Utilization and Element Cycling Functions of Hydrothermarchaeota in Hydrothermal Sediment.</title>
        <authorList>
            <person name="Zhou Z."/>
            <person name="Liu Y."/>
            <person name="Xu W."/>
            <person name="Pan J."/>
            <person name="Luo Z.H."/>
            <person name="Li M."/>
        </authorList>
    </citation>
    <scope>NUCLEOTIDE SEQUENCE [LARGE SCALE GENOMIC DNA]</scope>
    <source>
        <strain evidence="1">SpSt-374</strain>
    </source>
</reference>
<proteinExistence type="predicted"/>
<evidence type="ECO:0000313" key="1">
    <source>
        <dbReference type="EMBL" id="HGG00592.1"/>
    </source>
</evidence>
<accession>A0A7C3VG82</accession>
<sequence length="72" mass="8282">MSPGMLRQLWNLIEQTQVNTLLSLNDTTLVHWLIEQLKQERTLNSDETHVIKAYLCSKLSLIRDMASARLAS</sequence>